<name>A0ABU1QIK0_9BACL</name>
<sequence>MKYKIWDMFRNRFLTEDESYCFGIGSDGKLYEFDFGACGESAWLNRKPCPEYYEIHFEE</sequence>
<organism evidence="1 2">
    <name type="scientific">Paenibacillus peoriae</name>
    <dbReference type="NCBI Taxonomy" id="59893"/>
    <lineage>
        <taxon>Bacteria</taxon>
        <taxon>Bacillati</taxon>
        <taxon>Bacillota</taxon>
        <taxon>Bacilli</taxon>
        <taxon>Bacillales</taxon>
        <taxon>Paenibacillaceae</taxon>
        <taxon>Paenibacillus</taxon>
    </lineage>
</organism>
<dbReference type="Proteomes" id="UP001266807">
    <property type="component" value="Unassembled WGS sequence"/>
</dbReference>
<evidence type="ECO:0000313" key="1">
    <source>
        <dbReference type="EMBL" id="MDR6779474.1"/>
    </source>
</evidence>
<comment type="caution">
    <text evidence="1">The sequence shown here is derived from an EMBL/GenBank/DDBJ whole genome shotgun (WGS) entry which is preliminary data.</text>
</comment>
<proteinExistence type="predicted"/>
<protein>
    <submittedName>
        <fullName evidence="1">Uncharacterized protein</fullName>
    </submittedName>
</protein>
<dbReference type="EMBL" id="JAVDUG010000004">
    <property type="protein sequence ID" value="MDR6779474.1"/>
    <property type="molecule type" value="Genomic_DNA"/>
</dbReference>
<keyword evidence="2" id="KW-1185">Reference proteome</keyword>
<accession>A0ABU1QIK0</accession>
<dbReference type="RefSeq" id="WP_310168721.1">
    <property type="nucleotide sequence ID" value="NZ_JAVDUG010000004.1"/>
</dbReference>
<evidence type="ECO:0000313" key="2">
    <source>
        <dbReference type="Proteomes" id="UP001266807"/>
    </source>
</evidence>
<gene>
    <name evidence="1" type="ORF">J2W98_003754</name>
</gene>
<reference evidence="1 2" key="1">
    <citation type="submission" date="2023-07" db="EMBL/GenBank/DDBJ databases">
        <title>Sorghum-associated microbial communities from plants grown in Nebraska, USA.</title>
        <authorList>
            <person name="Schachtman D."/>
        </authorList>
    </citation>
    <scope>NUCLEOTIDE SEQUENCE [LARGE SCALE GENOMIC DNA]</scope>
    <source>
        <strain evidence="1 2">BE143</strain>
    </source>
</reference>